<organism evidence="1 2">
    <name type="scientific">Parageobacillus thermoglucosidasius</name>
    <name type="common">Geobacillus thermoglucosidasius</name>
    <dbReference type="NCBI Taxonomy" id="1426"/>
    <lineage>
        <taxon>Bacteria</taxon>
        <taxon>Bacillati</taxon>
        <taxon>Bacillota</taxon>
        <taxon>Bacilli</taxon>
        <taxon>Bacillales</taxon>
        <taxon>Anoxybacillaceae</taxon>
        <taxon>Parageobacillus</taxon>
    </lineage>
</organism>
<evidence type="ECO:0000313" key="2">
    <source>
        <dbReference type="Proteomes" id="UP000078290"/>
    </source>
</evidence>
<sequence>METLKRDMLLKCFCEARKTQAFFTKCLDENSSEEEREFLLELVKESARISNKIMEICVINPNK</sequence>
<accession>A0A1B7KMF7</accession>
<name>A0A1B7KMF7_PARTM</name>
<dbReference type="EMBL" id="LXMA01000044">
    <property type="protein sequence ID" value="OAT71277.1"/>
    <property type="molecule type" value="Genomic_DNA"/>
</dbReference>
<proteinExistence type="predicted"/>
<protein>
    <submittedName>
        <fullName evidence="1">Uncharacterized protein</fullName>
    </submittedName>
</protein>
<evidence type="ECO:0000313" key="1">
    <source>
        <dbReference type="EMBL" id="OAT71277.1"/>
    </source>
</evidence>
<comment type="caution">
    <text evidence="1">The sequence shown here is derived from an EMBL/GenBank/DDBJ whole genome shotgun (WGS) entry which is preliminary data.</text>
</comment>
<dbReference type="RefSeq" id="WP_064553786.1">
    <property type="nucleotide sequence ID" value="NZ_LXMA01000044.1"/>
</dbReference>
<gene>
    <name evidence="1" type="ORF">A7K69_15980</name>
</gene>
<reference evidence="2" key="1">
    <citation type="submission" date="2016-05" db="EMBL/GenBank/DDBJ databases">
        <authorList>
            <person name="Wang W."/>
            <person name="Zhu L."/>
        </authorList>
    </citation>
    <scope>NUCLEOTIDE SEQUENCE [LARGE SCALE GENOMIC DNA]</scope>
    <source>
        <strain evidence="2">W-2</strain>
    </source>
</reference>
<dbReference type="AlphaFoldDB" id="A0A1B7KMF7"/>
<dbReference type="Proteomes" id="UP000078290">
    <property type="component" value="Unassembled WGS sequence"/>
</dbReference>